<dbReference type="Gene3D" id="3.40.630.30">
    <property type="match status" value="1"/>
</dbReference>
<evidence type="ECO:0000313" key="2">
    <source>
        <dbReference type="EMBL" id="SFU50769.1"/>
    </source>
</evidence>
<dbReference type="Pfam" id="PF00583">
    <property type="entry name" value="Acetyltransf_1"/>
    <property type="match status" value="1"/>
</dbReference>
<dbReference type="SUPFAM" id="SSF55729">
    <property type="entry name" value="Acyl-CoA N-acyltransferases (Nat)"/>
    <property type="match status" value="1"/>
</dbReference>
<evidence type="ECO:0000259" key="1">
    <source>
        <dbReference type="PROSITE" id="PS51186"/>
    </source>
</evidence>
<feature type="domain" description="N-acetyltransferase" evidence="1">
    <location>
        <begin position="52"/>
        <end position="216"/>
    </location>
</feature>
<dbReference type="InterPro" id="IPR016181">
    <property type="entry name" value="Acyl_CoA_acyltransferase"/>
</dbReference>
<dbReference type="InterPro" id="IPR000182">
    <property type="entry name" value="GNAT_dom"/>
</dbReference>
<accession>A0A1I7GQT9</accession>
<dbReference type="STRING" id="343013.SAMN04489707_1006102"/>
<protein>
    <submittedName>
        <fullName evidence="2">Acetyltransferase (GNAT) family protein</fullName>
    </submittedName>
</protein>
<keyword evidence="2" id="KW-0808">Transferase</keyword>
<dbReference type="CDD" id="cd04301">
    <property type="entry name" value="NAT_SF"/>
    <property type="match status" value="1"/>
</dbReference>
<name>A0A1I7GQT9_9BURK</name>
<dbReference type="Proteomes" id="UP000183656">
    <property type="component" value="Unassembled WGS sequence"/>
</dbReference>
<reference evidence="2 3" key="1">
    <citation type="submission" date="2016-10" db="EMBL/GenBank/DDBJ databases">
        <authorList>
            <person name="de Groot N.N."/>
        </authorList>
    </citation>
    <scope>NUCLEOTIDE SEQUENCE [LARGE SCALE GENOMIC DNA]</scope>
    <source>
        <strain evidence="2 3">R-24608</strain>
    </source>
</reference>
<dbReference type="PROSITE" id="PS51186">
    <property type="entry name" value="GNAT"/>
    <property type="match status" value="1"/>
</dbReference>
<dbReference type="GO" id="GO:0016747">
    <property type="term" value="F:acyltransferase activity, transferring groups other than amino-acyl groups"/>
    <property type="evidence" value="ECO:0007669"/>
    <property type="project" value="InterPro"/>
</dbReference>
<dbReference type="EMBL" id="FPBX01000006">
    <property type="protein sequence ID" value="SFU50769.1"/>
    <property type="molecule type" value="Genomic_DNA"/>
</dbReference>
<keyword evidence="3" id="KW-1185">Reference proteome</keyword>
<sequence length="256" mass="29255">MTLGENPIVTPMMIATKDWIKASYDAGRHWMQPLTKDGRAHQEHASFVPLMVPIRSLGAHHRQRIEDHLLALEPSDRYLRFGYAANDDQVRRYAQQLDFERDEIFGIFNRRLELVAMAHVAYADQPGHQHCAEFGVSVLSRARGRGYGARLFDRAVMHARNQGVSMLFIHALSENTAMLKIARNAGATVERDGSESEAYLQLPPPNLDSRMAQIVEQQFAEMDYSLKKQAKQFWDFLAQLQEIRQGVREGRHKAAE</sequence>
<dbReference type="AlphaFoldDB" id="A0A1I7GQT9"/>
<gene>
    <name evidence="2" type="ORF">SAMN04489707_1006102</name>
</gene>
<evidence type="ECO:0000313" key="3">
    <source>
        <dbReference type="Proteomes" id="UP000183656"/>
    </source>
</evidence>
<proteinExistence type="predicted"/>
<organism evidence="2 3">
    <name type="scientific">Paenacidovorax caeni</name>
    <dbReference type="NCBI Taxonomy" id="343013"/>
    <lineage>
        <taxon>Bacteria</taxon>
        <taxon>Pseudomonadati</taxon>
        <taxon>Pseudomonadota</taxon>
        <taxon>Betaproteobacteria</taxon>
        <taxon>Burkholderiales</taxon>
        <taxon>Comamonadaceae</taxon>
        <taxon>Paenacidovorax</taxon>
    </lineage>
</organism>